<evidence type="ECO:0000256" key="3">
    <source>
        <dbReference type="SAM" id="MobiDB-lite"/>
    </source>
</evidence>
<accession>A0A8C7EH52</accession>
<proteinExistence type="predicted"/>
<feature type="compositionally biased region" description="Pro residues" evidence="3">
    <location>
        <begin position="108"/>
        <end position="122"/>
    </location>
</feature>
<reference evidence="4" key="2">
    <citation type="submission" date="2025-09" db="UniProtKB">
        <authorList>
            <consortium name="Ensembl"/>
        </authorList>
    </citation>
    <scope>IDENTIFICATION</scope>
</reference>
<dbReference type="InterPro" id="IPR027417">
    <property type="entry name" value="P-loop_NTPase"/>
</dbReference>
<keyword evidence="2" id="KW-0067">ATP-binding</keyword>
<dbReference type="GO" id="GO:0016787">
    <property type="term" value="F:hydrolase activity"/>
    <property type="evidence" value="ECO:0007669"/>
    <property type="project" value="UniProtKB-KW"/>
</dbReference>
<dbReference type="Ensembl" id="ENSNPET00000020005.1">
    <property type="protein sequence ID" value="ENSNPEP00000019504.1"/>
    <property type="gene ID" value="ENSNPEG00000014540.1"/>
</dbReference>
<dbReference type="SUPFAM" id="SSF52540">
    <property type="entry name" value="P-loop containing nucleoside triphosphate hydrolases"/>
    <property type="match status" value="1"/>
</dbReference>
<sequence length="142" mass="14928">ALHGTPGGAPERPPPPLAALQRERAALPIAQYRAPLLRAVARNQVVLVAGDTGCGKSTQVPQFLLAAGYGRVAVTQPRRIACVALAKRVAFESLQQHGEQVGARAPGAPRPPRPSSRAPPPCRWATRSASRAAARRPPRSSS</sequence>
<keyword evidence="2" id="KW-0547">Nucleotide-binding</keyword>
<name>A0A8C7EH52_NOTPE</name>
<keyword evidence="5" id="KW-1185">Reference proteome</keyword>
<dbReference type="PANTHER" id="PTHR18934">
    <property type="entry name" value="ATP-DEPENDENT RNA HELICASE"/>
    <property type="match status" value="1"/>
</dbReference>
<evidence type="ECO:0000256" key="1">
    <source>
        <dbReference type="ARBA" id="ARBA00022801"/>
    </source>
</evidence>
<dbReference type="Gene3D" id="3.40.50.300">
    <property type="entry name" value="P-loop containing nucleotide triphosphate hydrolases"/>
    <property type="match status" value="1"/>
</dbReference>
<dbReference type="Proteomes" id="UP000694420">
    <property type="component" value="Unplaced"/>
</dbReference>
<dbReference type="GO" id="GO:0004386">
    <property type="term" value="F:helicase activity"/>
    <property type="evidence" value="ECO:0007669"/>
    <property type="project" value="UniProtKB-KW"/>
</dbReference>
<organism evidence="4 5">
    <name type="scientific">Nothoprocta perdicaria</name>
    <name type="common">Chilean tinamou</name>
    <name type="synonym">Crypturus perdicarius</name>
    <dbReference type="NCBI Taxonomy" id="30464"/>
    <lineage>
        <taxon>Eukaryota</taxon>
        <taxon>Metazoa</taxon>
        <taxon>Chordata</taxon>
        <taxon>Craniata</taxon>
        <taxon>Vertebrata</taxon>
        <taxon>Euteleostomi</taxon>
        <taxon>Archelosauria</taxon>
        <taxon>Archosauria</taxon>
        <taxon>Dinosauria</taxon>
        <taxon>Saurischia</taxon>
        <taxon>Theropoda</taxon>
        <taxon>Coelurosauria</taxon>
        <taxon>Aves</taxon>
        <taxon>Palaeognathae</taxon>
        <taxon>Tinamiformes</taxon>
        <taxon>Tinamidae</taxon>
        <taxon>Nothoprocta</taxon>
    </lineage>
</organism>
<dbReference type="GO" id="GO:0003723">
    <property type="term" value="F:RNA binding"/>
    <property type="evidence" value="ECO:0007669"/>
    <property type="project" value="TreeGrafter"/>
</dbReference>
<keyword evidence="1" id="KW-0378">Hydrolase</keyword>
<evidence type="ECO:0000256" key="2">
    <source>
        <dbReference type="ARBA" id="ARBA00022806"/>
    </source>
</evidence>
<evidence type="ECO:0000313" key="5">
    <source>
        <dbReference type="Proteomes" id="UP000694420"/>
    </source>
</evidence>
<feature type="compositionally biased region" description="Basic residues" evidence="3">
    <location>
        <begin position="133"/>
        <end position="142"/>
    </location>
</feature>
<reference evidence="4" key="1">
    <citation type="submission" date="2025-08" db="UniProtKB">
        <authorList>
            <consortium name="Ensembl"/>
        </authorList>
    </citation>
    <scope>IDENTIFICATION</scope>
</reference>
<keyword evidence="2" id="KW-0347">Helicase</keyword>
<protein>
    <submittedName>
        <fullName evidence="4">Uncharacterized protein</fullName>
    </submittedName>
</protein>
<dbReference type="AlphaFoldDB" id="A0A8C7EH52"/>
<feature type="region of interest" description="Disordered" evidence="3">
    <location>
        <begin position="95"/>
        <end position="142"/>
    </location>
</feature>
<dbReference type="PANTHER" id="PTHR18934:SF221">
    <property type="entry name" value="ATP-DEPENDENT RNA HELICASE DHX34-RELATED"/>
    <property type="match status" value="1"/>
</dbReference>
<evidence type="ECO:0000313" key="4">
    <source>
        <dbReference type="Ensembl" id="ENSNPEP00000019504.1"/>
    </source>
</evidence>